<accession>A0ABP7WPT8</accession>
<organism evidence="2 3">
    <name type="scientific">Mucilaginibacter panaciglaebae</name>
    <dbReference type="NCBI Taxonomy" id="502331"/>
    <lineage>
        <taxon>Bacteria</taxon>
        <taxon>Pseudomonadati</taxon>
        <taxon>Bacteroidota</taxon>
        <taxon>Sphingobacteriia</taxon>
        <taxon>Sphingobacteriales</taxon>
        <taxon>Sphingobacteriaceae</taxon>
        <taxon>Mucilaginibacter</taxon>
    </lineage>
</organism>
<name>A0ABP7WPT8_9SPHI</name>
<evidence type="ECO:0008006" key="4">
    <source>
        <dbReference type="Google" id="ProtNLM"/>
    </source>
</evidence>
<feature type="transmembrane region" description="Helical" evidence="1">
    <location>
        <begin position="82"/>
        <end position="100"/>
    </location>
</feature>
<sequence length="125" mass="14507">MAENVTSNNIIALKRVIIWGIPCAIFVLGVVLSEYEFKYKTPGFLIEIGDASYSCYLVHYFIVQRINTHFRVYISYAPDLSLIMIILIILFLSLFVYKYIEKRITDILRLKLQNSYNLSSVIANE</sequence>
<keyword evidence="1" id="KW-0472">Membrane</keyword>
<feature type="transmembrane region" description="Helical" evidence="1">
    <location>
        <begin position="12"/>
        <end position="32"/>
    </location>
</feature>
<keyword evidence="1" id="KW-1133">Transmembrane helix</keyword>
<protein>
    <recommendedName>
        <fullName evidence="4">Acyltransferase-like protein</fullName>
    </recommendedName>
</protein>
<dbReference type="EMBL" id="BAABCV010000004">
    <property type="protein sequence ID" value="GAA4093096.1"/>
    <property type="molecule type" value="Genomic_DNA"/>
</dbReference>
<feature type="transmembrane region" description="Helical" evidence="1">
    <location>
        <begin position="44"/>
        <end position="62"/>
    </location>
</feature>
<proteinExistence type="predicted"/>
<dbReference type="Proteomes" id="UP001500841">
    <property type="component" value="Unassembled WGS sequence"/>
</dbReference>
<evidence type="ECO:0000256" key="1">
    <source>
        <dbReference type="SAM" id="Phobius"/>
    </source>
</evidence>
<evidence type="ECO:0000313" key="2">
    <source>
        <dbReference type="EMBL" id="GAA4093096.1"/>
    </source>
</evidence>
<evidence type="ECO:0000313" key="3">
    <source>
        <dbReference type="Proteomes" id="UP001500841"/>
    </source>
</evidence>
<keyword evidence="3" id="KW-1185">Reference proteome</keyword>
<reference evidence="3" key="1">
    <citation type="journal article" date="2019" name="Int. J. Syst. Evol. Microbiol.">
        <title>The Global Catalogue of Microorganisms (GCM) 10K type strain sequencing project: providing services to taxonomists for standard genome sequencing and annotation.</title>
        <authorList>
            <consortium name="The Broad Institute Genomics Platform"/>
            <consortium name="The Broad Institute Genome Sequencing Center for Infectious Disease"/>
            <person name="Wu L."/>
            <person name="Ma J."/>
        </authorList>
    </citation>
    <scope>NUCLEOTIDE SEQUENCE [LARGE SCALE GENOMIC DNA]</scope>
    <source>
        <strain evidence="3">JCM 17085</strain>
    </source>
</reference>
<comment type="caution">
    <text evidence="2">The sequence shown here is derived from an EMBL/GenBank/DDBJ whole genome shotgun (WGS) entry which is preliminary data.</text>
</comment>
<gene>
    <name evidence="2" type="ORF">GCM10022392_14390</name>
</gene>
<keyword evidence="1" id="KW-0812">Transmembrane</keyword>